<dbReference type="PANTHER" id="PTHR43355:SF2">
    <property type="entry name" value="FLAVIN REDUCTASE (NADPH)"/>
    <property type="match status" value="1"/>
</dbReference>
<dbReference type="GO" id="GO:0016646">
    <property type="term" value="F:oxidoreductase activity, acting on the CH-NH group of donors, NAD or NADP as acceptor"/>
    <property type="evidence" value="ECO:0007669"/>
    <property type="project" value="TreeGrafter"/>
</dbReference>
<proteinExistence type="inferred from homology"/>
<evidence type="ECO:0000256" key="1">
    <source>
        <dbReference type="ARBA" id="ARBA00038376"/>
    </source>
</evidence>
<dbReference type="PANTHER" id="PTHR43355">
    <property type="entry name" value="FLAVIN REDUCTASE (NADPH)"/>
    <property type="match status" value="1"/>
</dbReference>
<dbReference type="Proteomes" id="UP000503462">
    <property type="component" value="Chromosome 2"/>
</dbReference>
<organism evidence="3 4">
    <name type="scientific">Peltaster fructicola</name>
    <dbReference type="NCBI Taxonomy" id="286661"/>
    <lineage>
        <taxon>Eukaryota</taxon>
        <taxon>Fungi</taxon>
        <taxon>Dikarya</taxon>
        <taxon>Ascomycota</taxon>
        <taxon>Pezizomycotina</taxon>
        <taxon>Dothideomycetes</taxon>
        <taxon>Dothideomycetes incertae sedis</taxon>
        <taxon>Peltaster</taxon>
    </lineage>
</organism>
<gene>
    <name evidence="3" type="ORF">AMS68_003155</name>
</gene>
<dbReference type="InterPro" id="IPR016040">
    <property type="entry name" value="NAD(P)-bd_dom"/>
</dbReference>
<dbReference type="OrthoDB" id="10254221at2759"/>
<dbReference type="SUPFAM" id="SSF51735">
    <property type="entry name" value="NAD(P)-binding Rossmann-fold domains"/>
    <property type="match status" value="1"/>
</dbReference>
<evidence type="ECO:0000313" key="3">
    <source>
        <dbReference type="EMBL" id="QIW97637.1"/>
    </source>
</evidence>
<protein>
    <recommendedName>
        <fullName evidence="2">NAD(P)-binding domain-containing protein</fullName>
    </recommendedName>
</protein>
<evidence type="ECO:0000259" key="2">
    <source>
        <dbReference type="Pfam" id="PF13460"/>
    </source>
</evidence>
<evidence type="ECO:0000313" key="4">
    <source>
        <dbReference type="Proteomes" id="UP000503462"/>
    </source>
</evidence>
<name>A0A6H0XSP9_9PEZI</name>
<dbReference type="InterPro" id="IPR051606">
    <property type="entry name" value="Polyketide_Oxido-like"/>
</dbReference>
<dbReference type="InterPro" id="IPR036291">
    <property type="entry name" value="NAD(P)-bd_dom_sf"/>
</dbReference>
<comment type="similarity">
    <text evidence="1">Belongs to the avfA family.</text>
</comment>
<accession>A0A6H0XSP9</accession>
<reference evidence="3 4" key="1">
    <citation type="journal article" date="2016" name="Sci. Rep.">
        <title>Peltaster fructicola genome reveals evolution from an invasive phytopathogen to an ectophytic parasite.</title>
        <authorList>
            <person name="Xu C."/>
            <person name="Chen H."/>
            <person name="Gleason M.L."/>
            <person name="Xu J.R."/>
            <person name="Liu H."/>
            <person name="Zhang R."/>
            <person name="Sun G."/>
        </authorList>
    </citation>
    <scope>NUCLEOTIDE SEQUENCE [LARGE SCALE GENOMIC DNA]</scope>
    <source>
        <strain evidence="3 4">LNHT1506</strain>
    </source>
</reference>
<dbReference type="EMBL" id="CP051140">
    <property type="protein sequence ID" value="QIW97637.1"/>
    <property type="molecule type" value="Genomic_DNA"/>
</dbReference>
<dbReference type="Pfam" id="PF13460">
    <property type="entry name" value="NAD_binding_10"/>
    <property type="match status" value="1"/>
</dbReference>
<dbReference type="Gene3D" id="3.40.50.720">
    <property type="entry name" value="NAD(P)-binding Rossmann-like Domain"/>
    <property type="match status" value="1"/>
</dbReference>
<sequence>MPVHALLGATGSTGGAVLQYLLDEPLKDLELRVCVRSKPKLLKSFPDLEKTTSSKCHIYEANLDDTSSLQRCLKGAEIIYDCIASNDSAKGIHTAQDAANAVLDALRVLKKEQGAAFIKPVVLINRSVTLNEEAPQEWSKTIVHWTLYYCYDDIAKAVELFRSGSVNETLLELICVDPPALHAGTKRTGHKLQLTGTPFRSLNYPDLGAAFVEIAKRAEEFSGKGVMVGAAVPDQVEEHWDVLITYLLRGVRANLFGF</sequence>
<dbReference type="AlphaFoldDB" id="A0A6H0XSP9"/>
<keyword evidence="4" id="KW-1185">Reference proteome</keyword>
<feature type="domain" description="NAD(P)-binding" evidence="2">
    <location>
        <begin position="8"/>
        <end position="201"/>
    </location>
</feature>